<comment type="caution">
    <text evidence="2">The sequence shown here is derived from an EMBL/GenBank/DDBJ whole genome shotgun (WGS) entry which is preliminary data.</text>
</comment>
<name>A0A9W9GD72_9EURO</name>
<organism evidence="2 3">
    <name type="scientific">Penicillium angulare</name>
    <dbReference type="NCBI Taxonomy" id="116970"/>
    <lineage>
        <taxon>Eukaryota</taxon>
        <taxon>Fungi</taxon>
        <taxon>Dikarya</taxon>
        <taxon>Ascomycota</taxon>
        <taxon>Pezizomycotina</taxon>
        <taxon>Eurotiomycetes</taxon>
        <taxon>Eurotiomycetidae</taxon>
        <taxon>Eurotiales</taxon>
        <taxon>Aspergillaceae</taxon>
        <taxon>Penicillium</taxon>
    </lineage>
</organism>
<dbReference type="OrthoDB" id="4338738at2759"/>
<gene>
    <name evidence="2" type="ORF">N7456_000999</name>
</gene>
<reference evidence="2" key="1">
    <citation type="submission" date="2022-11" db="EMBL/GenBank/DDBJ databases">
        <authorList>
            <person name="Petersen C."/>
        </authorList>
    </citation>
    <scope>NUCLEOTIDE SEQUENCE</scope>
    <source>
        <strain evidence="2">IBT 30069</strain>
    </source>
</reference>
<evidence type="ECO:0000256" key="1">
    <source>
        <dbReference type="SAM" id="MobiDB-lite"/>
    </source>
</evidence>
<sequence>MATQERRTNGDDYLRPESDPLVASSLQPSKEVKPGDWARFIQSLSWKEGPQLAVRNHKLQEMATQKLRREPVLRTRGNRTATVFFKEIAKRNDNAEATMGQSIGRRARRQCSHCAKNQGPFHICVIAVGFLKACASCTFSGKWQRCSLREEISRKEEKRRHKEKKRQHKEKKLQRKQGQQLQ</sequence>
<dbReference type="EMBL" id="JAPQKH010000001">
    <property type="protein sequence ID" value="KAJ5116651.1"/>
    <property type="molecule type" value="Genomic_DNA"/>
</dbReference>
<feature type="region of interest" description="Disordered" evidence="1">
    <location>
        <begin position="1"/>
        <end position="30"/>
    </location>
</feature>
<accession>A0A9W9GD72</accession>
<evidence type="ECO:0000313" key="2">
    <source>
        <dbReference type="EMBL" id="KAJ5116651.1"/>
    </source>
</evidence>
<evidence type="ECO:0000313" key="3">
    <source>
        <dbReference type="Proteomes" id="UP001149165"/>
    </source>
</evidence>
<dbReference type="InterPro" id="IPR022190">
    <property type="entry name" value="DUF3716"/>
</dbReference>
<dbReference type="AlphaFoldDB" id="A0A9W9GD72"/>
<keyword evidence="3" id="KW-1185">Reference proteome</keyword>
<feature type="region of interest" description="Disordered" evidence="1">
    <location>
        <begin position="154"/>
        <end position="182"/>
    </location>
</feature>
<protein>
    <submittedName>
        <fullName evidence="2">Uncharacterized protein</fullName>
    </submittedName>
</protein>
<reference evidence="2" key="2">
    <citation type="journal article" date="2023" name="IMA Fungus">
        <title>Comparative genomic study of the Penicillium genus elucidates a diverse pangenome and 15 lateral gene transfer events.</title>
        <authorList>
            <person name="Petersen C."/>
            <person name="Sorensen T."/>
            <person name="Nielsen M.R."/>
            <person name="Sondergaard T.E."/>
            <person name="Sorensen J.L."/>
            <person name="Fitzpatrick D.A."/>
            <person name="Frisvad J.C."/>
            <person name="Nielsen K.L."/>
        </authorList>
    </citation>
    <scope>NUCLEOTIDE SEQUENCE</scope>
    <source>
        <strain evidence="2">IBT 30069</strain>
    </source>
</reference>
<feature type="compositionally biased region" description="Basic and acidic residues" evidence="1">
    <location>
        <begin position="1"/>
        <end position="18"/>
    </location>
</feature>
<proteinExistence type="predicted"/>
<feature type="compositionally biased region" description="Basic residues" evidence="1">
    <location>
        <begin position="157"/>
        <end position="175"/>
    </location>
</feature>
<dbReference type="Proteomes" id="UP001149165">
    <property type="component" value="Unassembled WGS sequence"/>
</dbReference>
<dbReference type="Pfam" id="PF12511">
    <property type="entry name" value="DUF3716"/>
    <property type="match status" value="1"/>
</dbReference>